<keyword evidence="1" id="KW-0540">Nuclease</keyword>
<gene>
    <name evidence="1" type="ORF">FSB76_13495</name>
</gene>
<accession>A0A5B8W3M5</accession>
<dbReference type="RefSeq" id="WP_147054125.1">
    <property type="nucleotide sequence ID" value="NZ_CP042437.1"/>
</dbReference>
<dbReference type="EMBL" id="CP042437">
    <property type="protein sequence ID" value="QEC76908.1"/>
    <property type="molecule type" value="Genomic_DNA"/>
</dbReference>
<dbReference type="Proteomes" id="UP000321362">
    <property type="component" value="Chromosome"/>
</dbReference>
<reference evidence="1 2" key="1">
    <citation type="journal article" date="2013" name="J. Microbiol.">
        <title>Mucilaginibacter ginsenosidivorax sp. nov., with ginsenoside converting activity isolated from sediment.</title>
        <authorList>
            <person name="Kim J.K."/>
            <person name="Choi T.E."/>
            <person name="Liu Q.M."/>
            <person name="Park H.Y."/>
            <person name="Yi T.H."/>
            <person name="Yoon M.H."/>
            <person name="Kim S.C."/>
            <person name="Im W.T."/>
        </authorList>
    </citation>
    <scope>NUCLEOTIDE SEQUENCE [LARGE SCALE GENOMIC DNA]</scope>
    <source>
        <strain evidence="1 2">KHI28</strain>
    </source>
</reference>
<evidence type="ECO:0000313" key="2">
    <source>
        <dbReference type="Proteomes" id="UP000321362"/>
    </source>
</evidence>
<dbReference type="Pfam" id="PF10117">
    <property type="entry name" value="McrBC"/>
    <property type="match status" value="1"/>
</dbReference>
<keyword evidence="2" id="KW-1185">Reference proteome</keyword>
<organism evidence="1 2">
    <name type="scientific">Mucilaginibacter ginsenosidivorax</name>
    <dbReference type="NCBI Taxonomy" id="862126"/>
    <lineage>
        <taxon>Bacteria</taxon>
        <taxon>Pseudomonadati</taxon>
        <taxon>Bacteroidota</taxon>
        <taxon>Sphingobacteriia</taxon>
        <taxon>Sphingobacteriales</taxon>
        <taxon>Sphingobacteriaceae</taxon>
        <taxon>Mucilaginibacter</taxon>
    </lineage>
</organism>
<dbReference type="InterPro" id="IPR019292">
    <property type="entry name" value="McrC"/>
</dbReference>
<dbReference type="AlphaFoldDB" id="A0A5B8W3M5"/>
<dbReference type="KEGG" id="mgk:FSB76_13495"/>
<dbReference type="REBASE" id="370152">
    <property type="entry name" value="MgiKHI28McrBCP"/>
</dbReference>
<dbReference type="PANTHER" id="PTHR38733">
    <property type="entry name" value="PROTEIN MCRC"/>
    <property type="match status" value="1"/>
</dbReference>
<dbReference type="OrthoDB" id="307209at2"/>
<dbReference type="PANTHER" id="PTHR38733:SF1">
    <property type="entry name" value="TYPE IV METHYL-DIRECTED RESTRICTION ENZYME ECOKMCRBC"/>
    <property type="match status" value="1"/>
</dbReference>
<proteinExistence type="predicted"/>
<keyword evidence="1" id="KW-0378">Hydrolase</keyword>
<sequence length="445" mass="51758">MKTLKVFEHQTITIGQPLIFYKGQKPEHEPLDKKYVDALWKLYDSKKRPFFKPTRNGVCFNEYVGVVKVLNLTIEILPKADNRRANFDDLRAIQQEENKWQSILIDMLKVCYLINTPSISDAHLKTHSNSILDLYIERFIIEVNTLIRQGLIKRYRKVEGNCNNLKGKLLIGKHIQKNLVHQERFYVAQIQFDKNHLLHKILAKAIDILPSLCSSRVLLSECCSLGLNFPEVDDIKITESLFDKLSFDRKSEPYQVAIQIAKMLLLNYRPDLCAGTNNSIAILFNMNQLWEEYIYRILQKSKPDSVKMIYNQKSTCFWEVNGSRRYLKPDIVIESMNSEKIVIDTKWKNINNDPSKISMDDLRQMYAYHHFFEAKQCFLLYPGSAEPIKNGVFYNKYFFGTEEPASKHCGLIISKAWNESMTNGKTFLNTALAIEVYQSLGLLNI</sequence>
<name>A0A5B8W3M5_9SPHI</name>
<dbReference type="GO" id="GO:0004519">
    <property type="term" value="F:endonuclease activity"/>
    <property type="evidence" value="ECO:0007669"/>
    <property type="project" value="UniProtKB-KW"/>
</dbReference>
<keyword evidence="1" id="KW-0255">Endonuclease</keyword>
<evidence type="ECO:0000313" key="1">
    <source>
        <dbReference type="EMBL" id="QEC76908.1"/>
    </source>
</evidence>
<protein>
    <submittedName>
        <fullName evidence="1">Restriction endonuclease</fullName>
    </submittedName>
</protein>